<dbReference type="PROSITE" id="PS51257">
    <property type="entry name" value="PROKAR_LIPOPROTEIN"/>
    <property type="match status" value="1"/>
</dbReference>
<dbReference type="Pfam" id="PF14262">
    <property type="entry name" value="Cthe_2159"/>
    <property type="match status" value="1"/>
</dbReference>
<dbReference type="RefSeq" id="WP_188947773.1">
    <property type="nucleotide sequence ID" value="NZ_BMPH01000004.1"/>
</dbReference>
<accession>A0ABS4XSM8</accession>
<comment type="caution">
    <text evidence="3">The sequence shown here is derived from an EMBL/GenBank/DDBJ whole genome shotgun (WGS) entry which is preliminary data.</text>
</comment>
<dbReference type="EMBL" id="JAGIOJ010000001">
    <property type="protein sequence ID" value="MBP2399524.1"/>
    <property type="molecule type" value="Genomic_DNA"/>
</dbReference>
<evidence type="ECO:0000256" key="2">
    <source>
        <dbReference type="SAM" id="SignalP"/>
    </source>
</evidence>
<organism evidence="3 4">
    <name type="scientific">Glutamicibacter protophormiae</name>
    <name type="common">Brevibacterium protophormiae</name>
    <dbReference type="NCBI Taxonomy" id="37930"/>
    <lineage>
        <taxon>Bacteria</taxon>
        <taxon>Bacillati</taxon>
        <taxon>Actinomycetota</taxon>
        <taxon>Actinomycetes</taxon>
        <taxon>Micrococcales</taxon>
        <taxon>Micrococcaceae</taxon>
        <taxon>Glutamicibacter</taxon>
    </lineage>
</organism>
<feature type="chain" id="PRO_5045167387" description="Carbohydrate-binding domain-containing protein" evidence="2">
    <location>
        <begin position="24"/>
        <end position="523"/>
    </location>
</feature>
<feature type="region of interest" description="Disordered" evidence="1">
    <location>
        <begin position="43"/>
        <end position="65"/>
    </location>
</feature>
<keyword evidence="2" id="KW-0732">Signal</keyword>
<protein>
    <recommendedName>
        <fullName evidence="5">Carbohydrate-binding domain-containing protein</fullName>
    </recommendedName>
</protein>
<evidence type="ECO:0008006" key="5">
    <source>
        <dbReference type="Google" id="ProtNLM"/>
    </source>
</evidence>
<reference evidence="3 4" key="1">
    <citation type="submission" date="2021-03" db="EMBL/GenBank/DDBJ databases">
        <title>Sequencing the genomes of 1000 actinobacteria strains.</title>
        <authorList>
            <person name="Klenk H.-P."/>
        </authorList>
    </citation>
    <scope>NUCLEOTIDE SEQUENCE [LARGE SCALE GENOMIC DNA]</scope>
    <source>
        <strain evidence="3 4">DSM 20168</strain>
    </source>
</reference>
<dbReference type="Proteomes" id="UP001195422">
    <property type="component" value="Unassembled WGS sequence"/>
</dbReference>
<keyword evidence="4" id="KW-1185">Reference proteome</keyword>
<evidence type="ECO:0000313" key="4">
    <source>
        <dbReference type="Proteomes" id="UP001195422"/>
    </source>
</evidence>
<feature type="compositionally biased region" description="Polar residues" evidence="1">
    <location>
        <begin position="43"/>
        <end position="54"/>
    </location>
</feature>
<evidence type="ECO:0000313" key="3">
    <source>
        <dbReference type="EMBL" id="MBP2399524.1"/>
    </source>
</evidence>
<feature type="signal peptide" evidence="2">
    <location>
        <begin position="1"/>
        <end position="23"/>
    </location>
</feature>
<proteinExistence type="predicted"/>
<evidence type="ECO:0000256" key="1">
    <source>
        <dbReference type="SAM" id="MobiDB-lite"/>
    </source>
</evidence>
<sequence>MTFPFRPKALASVAVLALAAALAGCSAGSTKTVSEVTGNTTFQSAAVPSSSPDRSTAAPGEVTEDTHFDARDLKWDAAAETTLTLADSGSLAEGANAAAVSVSGGTVRISAAGTYRVSGTLGDGQLVVDAPAKDPVRIILDGAQIASFTGPAILVNEADEVLLHLAQGSSNAVSDAPDYADTGADAPNAAIYSMADLAIAGEGALTVEGNYQDGIASKGGLVLDSGRVTVAAADDGIKGKNYVLVLGGNCTVTAAGDGIGSTNDTDADRGWLHQYAGQLTVSAGDDGLKAQTALSISGGTAVVSDSTEALEAADIHISGGTVDATASDDGLNAAGAASPLGGGGGAEQAGDVHLAISGGSVTVHAEGDGLDSNGDIAISGGQIVVNGPAAGGNGSNDANGDVAVTGGVLAAAGSDSMAQGLGGSSTQGGLQVSLGSAVPAGTAIQVADSAGKLVATFVASKPTGNLVYSAKDIENGRSYTISTGGSAEEAAGLGAGSLDGAVPVATVTAGQYASGLGGGPGGR</sequence>
<name>A0ABS4XSM8_GLUPR</name>
<gene>
    <name evidence="3" type="ORF">JOF39_002605</name>
</gene>
<dbReference type="InterPro" id="IPR025584">
    <property type="entry name" value="Cthe_2159"/>
</dbReference>